<gene>
    <name evidence="1" type="ORF">L2E82_08067</name>
</gene>
<reference evidence="1 2" key="2">
    <citation type="journal article" date="2022" name="Mol. Ecol. Resour.">
        <title>The genomes of chicory, endive, great burdock and yacon provide insights into Asteraceae paleo-polyploidization history and plant inulin production.</title>
        <authorList>
            <person name="Fan W."/>
            <person name="Wang S."/>
            <person name="Wang H."/>
            <person name="Wang A."/>
            <person name="Jiang F."/>
            <person name="Liu H."/>
            <person name="Zhao H."/>
            <person name="Xu D."/>
            <person name="Zhang Y."/>
        </authorList>
    </citation>
    <scope>NUCLEOTIDE SEQUENCE [LARGE SCALE GENOMIC DNA]</scope>
    <source>
        <strain evidence="2">cv. Punajuju</strain>
        <tissue evidence="1">Leaves</tissue>
    </source>
</reference>
<dbReference type="EMBL" id="CM042010">
    <property type="protein sequence ID" value="KAI3778684.1"/>
    <property type="molecule type" value="Genomic_DNA"/>
</dbReference>
<evidence type="ECO:0000313" key="1">
    <source>
        <dbReference type="EMBL" id="KAI3778684.1"/>
    </source>
</evidence>
<keyword evidence="2" id="KW-1185">Reference proteome</keyword>
<accession>A0ACB9G5J6</accession>
<dbReference type="Proteomes" id="UP001055811">
    <property type="component" value="Linkage Group LG02"/>
</dbReference>
<protein>
    <submittedName>
        <fullName evidence="1">Uncharacterized protein</fullName>
    </submittedName>
</protein>
<comment type="caution">
    <text evidence="1">The sequence shown here is derived from an EMBL/GenBank/DDBJ whole genome shotgun (WGS) entry which is preliminary data.</text>
</comment>
<reference evidence="2" key="1">
    <citation type="journal article" date="2022" name="Mol. Ecol. Resour.">
        <title>The genomes of chicory, endive, great burdock and yacon provide insights into Asteraceae palaeo-polyploidization history and plant inulin production.</title>
        <authorList>
            <person name="Fan W."/>
            <person name="Wang S."/>
            <person name="Wang H."/>
            <person name="Wang A."/>
            <person name="Jiang F."/>
            <person name="Liu H."/>
            <person name="Zhao H."/>
            <person name="Xu D."/>
            <person name="Zhang Y."/>
        </authorList>
    </citation>
    <scope>NUCLEOTIDE SEQUENCE [LARGE SCALE GENOMIC DNA]</scope>
    <source>
        <strain evidence="2">cv. Punajuju</strain>
    </source>
</reference>
<evidence type="ECO:0000313" key="2">
    <source>
        <dbReference type="Proteomes" id="UP001055811"/>
    </source>
</evidence>
<organism evidence="1 2">
    <name type="scientific">Cichorium intybus</name>
    <name type="common">Chicory</name>
    <dbReference type="NCBI Taxonomy" id="13427"/>
    <lineage>
        <taxon>Eukaryota</taxon>
        <taxon>Viridiplantae</taxon>
        <taxon>Streptophyta</taxon>
        <taxon>Embryophyta</taxon>
        <taxon>Tracheophyta</taxon>
        <taxon>Spermatophyta</taxon>
        <taxon>Magnoliopsida</taxon>
        <taxon>eudicotyledons</taxon>
        <taxon>Gunneridae</taxon>
        <taxon>Pentapetalae</taxon>
        <taxon>asterids</taxon>
        <taxon>campanulids</taxon>
        <taxon>Asterales</taxon>
        <taxon>Asteraceae</taxon>
        <taxon>Cichorioideae</taxon>
        <taxon>Cichorieae</taxon>
        <taxon>Cichoriinae</taxon>
        <taxon>Cichorium</taxon>
    </lineage>
</organism>
<sequence>MKKNRYVETLRNTSMPFPDLCAQLLDGTMSTGIKSWGSSSVEPYIPTFESQSVEDEELEILNDTIRPTCSSSSQPQPLIKNKKSKGKQSINVVEEKILGVLEMIANKINKPEPPPKPTFEYFLSKLNKLGWPEYDPTYQVAIALFSDENYYYRDCRMQLKPELCLNWVTMIRRSKGFM</sequence>
<proteinExistence type="predicted"/>
<name>A0ACB9G5J6_CICIN</name>